<evidence type="ECO:0000313" key="1">
    <source>
        <dbReference type="EMBL" id="BAT61485.1"/>
    </source>
</evidence>
<dbReference type="InterPro" id="IPR029063">
    <property type="entry name" value="SAM-dependent_MTases_sf"/>
</dbReference>
<organism evidence="1 2">
    <name type="scientific">Variibacter gotjawalensis</name>
    <dbReference type="NCBI Taxonomy" id="1333996"/>
    <lineage>
        <taxon>Bacteria</taxon>
        <taxon>Pseudomonadati</taxon>
        <taxon>Pseudomonadota</taxon>
        <taxon>Alphaproteobacteria</taxon>
        <taxon>Hyphomicrobiales</taxon>
        <taxon>Nitrobacteraceae</taxon>
        <taxon>Variibacter</taxon>
    </lineage>
</organism>
<dbReference type="KEGG" id="vgo:GJW-30_1_04042"/>
<reference evidence="1 2" key="1">
    <citation type="submission" date="2015-08" db="EMBL/GenBank/DDBJ databases">
        <title>Investigation of the bacterial diversity of lava forest soil.</title>
        <authorList>
            <person name="Lee J.S."/>
        </authorList>
    </citation>
    <scope>NUCLEOTIDE SEQUENCE [LARGE SCALE GENOMIC DNA]</scope>
    <source>
        <strain evidence="1 2">GJW-30</strain>
    </source>
</reference>
<evidence type="ECO:0000313" key="2">
    <source>
        <dbReference type="Proteomes" id="UP000236884"/>
    </source>
</evidence>
<dbReference type="SUPFAM" id="SSF53335">
    <property type="entry name" value="S-adenosyl-L-methionine-dependent methyltransferases"/>
    <property type="match status" value="1"/>
</dbReference>
<dbReference type="Proteomes" id="UP000236884">
    <property type="component" value="Chromosome"/>
</dbReference>
<name>A0A0S3PZZ2_9BRAD</name>
<proteinExistence type="predicted"/>
<protein>
    <recommendedName>
        <fullName evidence="3">Methyltransferase FkbM domain-containing protein</fullName>
    </recommendedName>
</protein>
<dbReference type="RefSeq" id="WP_096358177.1">
    <property type="nucleotide sequence ID" value="NZ_AP014946.1"/>
</dbReference>
<gene>
    <name evidence="1" type="ORF">GJW-30_1_04042</name>
</gene>
<dbReference type="OrthoDB" id="7343073at2"/>
<evidence type="ECO:0008006" key="3">
    <source>
        <dbReference type="Google" id="ProtNLM"/>
    </source>
</evidence>
<dbReference type="Gene3D" id="3.40.50.150">
    <property type="entry name" value="Vaccinia Virus protein VP39"/>
    <property type="match status" value="1"/>
</dbReference>
<keyword evidence="2" id="KW-1185">Reference proteome</keyword>
<dbReference type="AlphaFoldDB" id="A0A0S3PZZ2"/>
<accession>A0A0S3PZZ2</accession>
<sequence>MRYSTWMTIENSPRAMGLYRRFRRLPPSLRTAVRWISMPRWEIATAVVHARAKDRVLSGPFKGMMLNLSALSRRNLLGYLLGSQEAELKDVVETIARRPYTRIINVGAADGYYAVGLLRRMPNTRVVAFEAIPEHHAGIERTAMLNGVWSRIALRGLCRQEDLSVELDSSAGVPLVVMDIEGGEMELLDPAKTQQLATSDILVETHDVFVPGCTEELERRFAATHSIERIVARQRTLTDFPRDMLPSLAAYAPGLAVEMMNERRVGTQSWLFMTARQ</sequence>
<dbReference type="EMBL" id="AP014946">
    <property type="protein sequence ID" value="BAT61485.1"/>
    <property type="molecule type" value="Genomic_DNA"/>
</dbReference>